<dbReference type="InterPro" id="IPR009094">
    <property type="entry name" value="DiS-bond_isomerase_DsbC/G_N_sf"/>
</dbReference>
<comment type="subcellular location">
    <subcellularLocation>
        <location evidence="1 7">Periplasm</location>
    </subcellularLocation>
</comment>
<dbReference type="InterPro" id="IPR051470">
    <property type="entry name" value="Thiol:disulfide_interchange"/>
</dbReference>
<organism evidence="10 11">
    <name type="scientific">Shewanella carassii</name>
    <dbReference type="NCBI Taxonomy" id="1987584"/>
    <lineage>
        <taxon>Bacteria</taxon>
        <taxon>Pseudomonadati</taxon>
        <taxon>Pseudomonadota</taxon>
        <taxon>Gammaproteobacteria</taxon>
        <taxon>Alteromonadales</taxon>
        <taxon>Shewanellaceae</taxon>
        <taxon>Shewanella</taxon>
    </lineage>
</organism>
<dbReference type="InterPro" id="IPR017937">
    <property type="entry name" value="Thioredoxin_CS"/>
</dbReference>
<comment type="similarity">
    <text evidence="2 7">Belongs to the thioredoxin family. DsbC subfamily.</text>
</comment>
<feature type="domain" description="Disulphide bond isomerase DsbC/G N-terminal" evidence="8">
    <location>
        <begin position="24"/>
        <end position="91"/>
    </location>
</feature>
<gene>
    <name evidence="10" type="primary">dsbC</name>
    <name evidence="10" type="ORF">GCM10011520_12560</name>
</gene>
<keyword evidence="4 7" id="KW-0574">Periplasm</keyword>
<dbReference type="NCBIfam" id="NF008129">
    <property type="entry name" value="PRK10877.1"/>
    <property type="match status" value="1"/>
</dbReference>
<dbReference type="SUPFAM" id="SSF52833">
    <property type="entry name" value="Thioredoxin-like"/>
    <property type="match status" value="1"/>
</dbReference>
<reference evidence="11" key="1">
    <citation type="journal article" date="2019" name="Int. J. Syst. Evol. Microbiol.">
        <title>The Global Catalogue of Microorganisms (GCM) 10K type strain sequencing project: providing services to taxonomists for standard genome sequencing and annotation.</title>
        <authorList>
            <consortium name="The Broad Institute Genomics Platform"/>
            <consortium name="The Broad Institute Genome Sequencing Center for Infectious Disease"/>
            <person name="Wu L."/>
            <person name="Ma J."/>
        </authorList>
    </citation>
    <scope>NUCLEOTIDE SEQUENCE [LARGE SCALE GENOMIC DNA]</scope>
    <source>
        <strain evidence="11">CGMCC 1.16033</strain>
    </source>
</reference>
<protein>
    <recommendedName>
        <fullName evidence="7">Thiol:disulfide interchange protein</fullName>
    </recommendedName>
</protein>
<evidence type="ECO:0000256" key="2">
    <source>
        <dbReference type="ARBA" id="ARBA00009813"/>
    </source>
</evidence>
<dbReference type="InterPro" id="IPR012336">
    <property type="entry name" value="Thioredoxin-like_fold"/>
</dbReference>
<evidence type="ECO:0000256" key="6">
    <source>
        <dbReference type="ARBA" id="ARBA00023284"/>
    </source>
</evidence>
<evidence type="ECO:0000256" key="5">
    <source>
        <dbReference type="ARBA" id="ARBA00023157"/>
    </source>
</evidence>
<feature type="domain" description="Thioredoxin-like fold" evidence="9">
    <location>
        <begin position="114"/>
        <end position="233"/>
    </location>
</feature>
<keyword evidence="11" id="KW-1185">Reference proteome</keyword>
<proteinExistence type="inferred from homology"/>
<dbReference type="CDD" id="cd03020">
    <property type="entry name" value="DsbA_DsbC_DsbG"/>
    <property type="match status" value="1"/>
</dbReference>
<evidence type="ECO:0000256" key="3">
    <source>
        <dbReference type="ARBA" id="ARBA00022729"/>
    </source>
</evidence>
<dbReference type="PANTHER" id="PTHR35272:SF3">
    <property type="entry name" value="THIOL:DISULFIDE INTERCHANGE PROTEIN DSBC"/>
    <property type="match status" value="1"/>
</dbReference>
<evidence type="ECO:0000256" key="4">
    <source>
        <dbReference type="ARBA" id="ARBA00022764"/>
    </source>
</evidence>
<sequence>MKLTRAFSLCLALAVTPFVGVASAASESGDQLKQKLSDTLGIEVISMADSPIPDLYQVITNRGVLYVSKDGSKLLHGNLYDLNQDMKNLTEAALAGPRLEMLKPFEDEMLVYKAKNEKHVVTVFTDVTCGYCRKLHSQMQQYNDLGITVRYLAYPRQGVPSPNAEEMEAIWCAKDPQQAMTDAKAGKGVKMAKCDANITGQHQLGMKMGISGTPALILENGTLIPGYQAPRELLYNLERAKL</sequence>
<evidence type="ECO:0000313" key="10">
    <source>
        <dbReference type="EMBL" id="GGE73478.1"/>
    </source>
</evidence>
<evidence type="ECO:0000259" key="9">
    <source>
        <dbReference type="Pfam" id="PF13098"/>
    </source>
</evidence>
<evidence type="ECO:0000256" key="7">
    <source>
        <dbReference type="RuleBase" id="RU364038"/>
    </source>
</evidence>
<keyword evidence="3 7" id="KW-0732">Signal</keyword>
<dbReference type="SUPFAM" id="SSF54423">
    <property type="entry name" value="DsbC/DsbG N-terminal domain-like"/>
    <property type="match status" value="1"/>
</dbReference>
<feature type="signal peptide" evidence="7">
    <location>
        <begin position="1"/>
        <end position="24"/>
    </location>
</feature>
<accession>A0ABQ1SZE9</accession>
<dbReference type="PANTHER" id="PTHR35272">
    <property type="entry name" value="THIOL:DISULFIDE INTERCHANGE PROTEIN DSBC-RELATED"/>
    <property type="match status" value="1"/>
</dbReference>
<comment type="caution">
    <text evidence="10">The sequence shown here is derived from an EMBL/GenBank/DDBJ whole genome shotgun (WGS) entry which is preliminary data.</text>
</comment>
<comment type="function">
    <text evidence="7">Required for disulfide bond formation in some periplasmic proteins. Acts by transferring its disulfide bond to other proteins and is reduced in the process.</text>
</comment>
<evidence type="ECO:0000313" key="11">
    <source>
        <dbReference type="Proteomes" id="UP000606498"/>
    </source>
</evidence>
<keyword evidence="5" id="KW-1015">Disulfide bond</keyword>
<dbReference type="InterPro" id="IPR033954">
    <property type="entry name" value="DiS-bond_Isoase_DsbC/G"/>
</dbReference>
<dbReference type="InterPro" id="IPR036249">
    <property type="entry name" value="Thioredoxin-like_sf"/>
</dbReference>
<dbReference type="InterPro" id="IPR018950">
    <property type="entry name" value="DiS-bond_isomerase_DsbC/G_N"/>
</dbReference>
<dbReference type="Gene3D" id="3.10.450.70">
    <property type="entry name" value="Disulphide bond isomerase, DsbC/G, N-terminal"/>
    <property type="match status" value="1"/>
</dbReference>
<keyword evidence="6 7" id="KW-0676">Redox-active center</keyword>
<dbReference type="Pfam" id="PF13098">
    <property type="entry name" value="Thioredoxin_2"/>
    <property type="match status" value="1"/>
</dbReference>
<dbReference type="Gene3D" id="3.40.30.10">
    <property type="entry name" value="Glutaredoxin"/>
    <property type="match status" value="1"/>
</dbReference>
<name>A0ABQ1SZE9_9GAMM</name>
<evidence type="ECO:0000259" key="8">
    <source>
        <dbReference type="Pfam" id="PF10411"/>
    </source>
</evidence>
<dbReference type="Proteomes" id="UP000606498">
    <property type="component" value="Unassembled WGS sequence"/>
</dbReference>
<feature type="chain" id="PRO_5044994997" description="Thiol:disulfide interchange protein" evidence="7">
    <location>
        <begin position="25"/>
        <end position="242"/>
    </location>
</feature>
<dbReference type="RefSeq" id="WP_100142571.1">
    <property type="nucleotide sequence ID" value="NZ_AP024618.1"/>
</dbReference>
<dbReference type="Pfam" id="PF10411">
    <property type="entry name" value="DsbC_N"/>
    <property type="match status" value="1"/>
</dbReference>
<evidence type="ECO:0000256" key="1">
    <source>
        <dbReference type="ARBA" id="ARBA00004418"/>
    </source>
</evidence>
<dbReference type="EMBL" id="BMKO01000002">
    <property type="protein sequence ID" value="GGE73478.1"/>
    <property type="molecule type" value="Genomic_DNA"/>
</dbReference>
<dbReference type="PROSITE" id="PS00194">
    <property type="entry name" value="THIOREDOXIN_1"/>
    <property type="match status" value="1"/>
</dbReference>